<dbReference type="Pfam" id="PF15180">
    <property type="entry name" value="NPBW"/>
    <property type="match status" value="1"/>
</dbReference>
<feature type="signal peptide" evidence="7">
    <location>
        <begin position="1"/>
        <end position="21"/>
    </location>
</feature>
<name>A0A6P5QRK9_MUSCR</name>
<evidence type="ECO:0000256" key="6">
    <source>
        <dbReference type="ARBA" id="ARBA00023320"/>
    </source>
</evidence>
<gene>
    <name evidence="9" type="primary">Npb</name>
</gene>
<dbReference type="AlphaFoldDB" id="A0A6P5QRK9"/>
<dbReference type="RefSeq" id="XP_021033768.1">
    <property type="nucleotide sequence ID" value="XM_021178109.2"/>
</dbReference>
<evidence type="ECO:0000256" key="2">
    <source>
        <dbReference type="ARBA" id="ARBA00005292"/>
    </source>
</evidence>
<evidence type="ECO:0000256" key="4">
    <source>
        <dbReference type="ARBA" id="ARBA00022685"/>
    </source>
</evidence>
<keyword evidence="4" id="KW-0165">Cleavage on pair of basic residues</keyword>
<keyword evidence="6 9" id="KW-0527">Neuropeptide</keyword>
<dbReference type="PANTHER" id="PTHR28553:SF1">
    <property type="entry name" value="NEUROPEPTIDE B"/>
    <property type="match status" value="1"/>
</dbReference>
<evidence type="ECO:0000256" key="7">
    <source>
        <dbReference type="SAM" id="SignalP"/>
    </source>
</evidence>
<keyword evidence="5 7" id="KW-0732">Signal</keyword>
<dbReference type="InterPro" id="IPR013298">
    <property type="entry name" value="Neuropept_B_pre"/>
</dbReference>
<comment type="similarity">
    <text evidence="2">Belongs to the neuropeptide B/W family.</text>
</comment>
<dbReference type="GeneID" id="110305935"/>
<dbReference type="Proteomes" id="UP000515126">
    <property type="component" value="Chromosome 11"/>
</dbReference>
<dbReference type="PANTHER" id="PTHR28553">
    <property type="entry name" value="NEUROPEPTIDE B"/>
    <property type="match status" value="1"/>
</dbReference>
<dbReference type="CTD" id="256933"/>
<protein>
    <submittedName>
        <fullName evidence="9">Neuropeptide B isoform X1</fullName>
    </submittedName>
</protein>
<feature type="chain" id="PRO_5027996761" evidence="7">
    <location>
        <begin position="22"/>
        <end position="119"/>
    </location>
</feature>
<evidence type="ECO:0000256" key="5">
    <source>
        <dbReference type="ARBA" id="ARBA00022729"/>
    </source>
</evidence>
<dbReference type="GO" id="GO:0007218">
    <property type="term" value="P:neuropeptide signaling pathway"/>
    <property type="evidence" value="ECO:0007669"/>
    <property type="project" value="UniProtKB-KW"/>
</dbReference>
<comment type="subcellular location">
    <subcellularLocation>
        <location evidence="1">Secreted</location>
    </subcellularLocation>
</comment>
<dbReference type="GO" id="GO:0007631">
    <property type="term" value="P:feeding behavior"/>
    <property type="evidence" value="ECO:0007669"/>
    <property type="project" value="TreeGrafter"/>
</dbReference>
<dbReference type="PRINTS" id="PR01888">
    <property type="entry name" value="NROPEPTIDEBW"/>
</dbReference>
<reference evidence="9" key="1">
    <citation type="submission" date="2025-08" db="UniProtKB">
        <authorList>
            <consortium name="RefSeq"/>
        </authorList>
    </citation>
    <scope>IDENTIFICATION</scope>
</reference>
<organism evidence="8 9">
    <name type="scientific">Mus caroli</name>
    <name type="common">Ryukyu mouse</name>
    <name type="synonym">Ricefield mouse</name>
    <dbReference type="NCBI Taxonomy" id="10089"/>
    <lineage>
        <taxon>Eukaryota</taxon>
        <taxon>Metazoa</taxon>
        <taxon>Chordata</taxon>
        <taxon>Craniata</taxon>
        <taxon>Vertebrata</taxon>
        <taxon>Euteleostomi</taxon>
        <taxon>Mammalia</taxon>
        <taxon>Eutheria</taxon>
        <taxon>Euarchontoglires</taxon>
        <taxon>Glires</taxon>
        <taxon>Rodentia</taxon>
        <taxon>Myomorpha</taxon>
        <taxon>Muroidea</taxon>
        <taxon>Muridae</taxon>
        <taxon>Murinae</taxon>
        <taxon>Mus</taxon>
        <taxon>Mus</taxon>
    </lineage>
</organism>
<evidence type="ECO:0000313" key="8">
    <source>
        <dbReference type="Proteomes" id="UP000515126"/>
    </source>
</evidence>
<dbReference type="GO" id="GO:0001664">
    <property type="term" value="F:G protein-coupled receptor binding"/>
    <property type="evidence" value="ECO:0007669"/>
    <property type="project" value="InterPro"/>
</dbReference>
<proteinExistence type="inferred from homology"/>
<evidence type="ECO:0000256" key="1">
    <source>
        <dbReference type="ARBA" id="ARBA00004613"/>
    </source>
</evidence>
<sequence length="119" mass="13061">MARCRTLVAAALALLLPPALAWYKPAAGPHHYSVGRASGLLSSFHRFPSTRRSESPALRVGTGPLRNLEMRPSVRSLALCVKDVTLNLQSCQRQLNNRGTFQCKADVFLSLHETDCQST</sequence>
<dbReference type="KEGG" id="mcal:110305935"/>
<evidence type="ECO:0000256" key="3">
    <source>
        <dbReference type="ARBA" id="ARBA00022525"/>
    </source>
</evidence>
<accession>A0A6P5QRK9</accession>
<dbReference type="GO" id="GO:0005576">
    <property type="term" value="C:extracellular region"/>
    <property type="evidence" value="ECO:0007669"/>
    <property type="project" value="UniProtKB-SubCell"/>
</dbReference>
<evidence type="ECO:0000313" key="9">
    <source>
        <dbReference type="RefSeq" id="XP_021033768.1"/>
    </source>
</evidence>
<dbReference type="InterPro" id="IPR013297">
    <property type="entry name" value="Neuropept_BW_pre"/>
</dbReference>
<keyword evidence="8" id="KW-1185">Reference proteome</keyword>
<dbReference type="PRINTS" id="PR01889">
    <property type="entry name" value="PPNRPEPTIDEB"/>
</dbReference>
<keyword evidence="3" id="KW-0964">Secreted</keyword>